<sequence>MVNGKAISVLCFALFFFLTHECQAEEESIILSSEPQEYGSFKIAAAEAANYACSYTVAIKTSCSSSRVTRDQISLSFGDARGNQVYAPRLDDPKSRTFERCSTDTFHLSGPCTDRICHLYLYRAGSDGWKPENVKIYAPNSRISTFNFNVFVPYGVWYGFDYCNKYNGDSTISAV</sequence>
<proteinExistence type="predicted"/>
<dbReference type="Pfam" id="PF06232">
    <property type="entry name" value="ATS3"/>
    <property type="match status" value="1"/>
</dbReference>
<gene>
    <name evidence="2" type="ORF">MKW94_015838</name>
</gene>
<evidence type="ECO:0000313" key="3">
    <source>
        <dbReference type="Proteomes" id="UP001177140"/>
    </source>
</evidence>
<dbReference type="AlphaFoldDB" id="A0AA41VUP0"/>
<comment type="caution">
    <text evidence="2">The sequence shown here is derived from an EMBL/GenBank/DDBJ whole genome shotgun (WGS) entry which is preliminary data.</text>
</comment>
<feature type="signal peptide" evidence="1">
    <location>
        <begin position="1"/>
        <end position="24"/>
    </location>
</feature>
<dbReference type="EMBL" id="JAJJMA010296423">
    <property type="protein sequence ID" value="MCL7047732.1"/>
    <property type="molecule type" value="Genomic_DNA"/>
</dbReference>
<dbReference type="SUPFAM" id="SSF49723">
    <property type="entry name" value="Lipase/lipooxygenase domain (PLAT/LH2 domain)"/>
    <property type="match status" value="1"/>
</dbReference>
<reference evidence="2" key="1">
    <citation type="submission" date="2022-03" db="EMBL/GenBank/DDBJ databases">
        <title>A functionally conserved STORR gene fusion in Papaver species that diverged 16.8 million years ago.</title>
        <authorList>
            <person name="Catania T."/>
        </authorList>
    </citation>
    <scope>NUCLEOTIDE SEQUENCE</scope>
    <source>
        <strain evidence="2">S-191538</strain>
    </source>
</reference>
<protein>
    <recommendedName>
        <fullName evidence="4">Embryo-specific 3</fullName>
    </recommendedName>
</protein>
<evidence type="ECO:0000313" key="2">
    <source>
        <dbReference type="EMBL" id="MCL7047732.1"/>
    </source>
</evidence>
<dbReference type="CDD" id="cd00113">
    <property type="entry name" value="PLAT"/>
    <property type="match status" value="1"/>
</dbReference>
<evidence type="ECO:0000256" key="1">
    <source>
        <dbReference type="SAM" id="SignalP"/>
    </source>
</evidence>
<dbReference type="PANTHER" id="PTHR31718:SF31">
    <property type="entry name" value="OS01G0172800 PROTEIN"/>
    <property type="match status" value="1"/>
</dbReference>
<keyword evidence="3" id="KW-1185">Reference proteome</keyword>
<dbReference type="Gene3D" id="2.60.60.20">
    <property type="entry name" value="PLAT/LH2 domain"/>
    <property type="match status" value="1"/>
</dbReference>
<dbReference type="Proteomes" id="UP001177140">
    <property type="component" value="Unassembled WGS sequence"/>
</dbReference>
<dbReference type="InterPro" id="IPR010417">
    <property type="entry name" value="Embryo-specific_ATS3"/>
</dbReference>
<feature type="chain" id="PRO_5041426861" description="Embryo-specific 3" evidence="1">
    <location>
        <begin position="25"/>
        <end position="175"/>
    </location>
</feature>
<dbReference type="InterPro" id="IPR036392">
    <property type="entry name" value="PLAT/LH2_dom_sf"/>
</dbReference>
<name>A0AA41VUP0_PAPNU</name>
<evidence type="ECO:0008006" key="4">
    <source>
        <dbReference type="Google" id="ProtNLM"/>
    </source>
</evidence>
<keyword evidence="1" id="KW-0732">Signal</keyword>
<dbReference type="PANTHER" id="PTHR31718">
    <property type="entry name" value="PLAT DOMAIN-CONTAINING PROTEIN"/>
    <property type="match status" value="1"/>
</dbReference>
<accession>A0AA41VUP0</accession>
<organism evidence="2 3">
    <name type="scientific">Papaver nudicaule</name>
    <name type="common">Iceland poppy</name>
    <dbReference type="NCBI Taxonomy" id="74823"/>
    <lineage>
        <taxon>Eukaryota</taxon>
        <taxon>Viridiplantae</taxon>
        <taxon>Streptophyta</taxon>
        <taxon>Embryophyta</taxon>
        <taxon>Tracheophyta</taxon>
        <taxon>Spermatophyta</taxon>
        <taxon>Magnoliopsida</taxon>
        <taxon>Ranunculales</taxon>
        <taxon>Papaveraceae</taxon>
        <taxon>Papaveroideae</taxon>
        <taxon>Papaver</taxon>
    </lineage>
</organism>